<dbReference type="InterPro" id="IPR001452">
    <property type="entry name" value="SH3_domain"/>
</dbReference>
<gene>
    <name evidence="5" type="ORF">CANVERA_P1999</name>
</gene>
<dbReference type="OrthoDB" id="548867at2759"/>
<sequence length="563" mass="64936">MSSSLFRSKQYKSKKKLKNLTISSPLLSKETKTTTTDFSTSYPSLVLISKYKFNKENANEISINPRQYFKLIEKLGNGWLKVKSLDSNPMEGLVPASYLEIAINDTNNPITLSWLHEYNSTNTTKTYLKISINEVFQNLKSKKIWYKLKIKINDSEFIFIGKSYQQIYDFHLKLEERDDYMDEDLPILPSPLIRTSIYHSPNLKYDVKYLSELRRMCSDLSQYFEKLLSLNLKEFETELYDFIFNDKFIKSDNEDIENKEFLNNINPDLNMINLDLSNSLTYSTTAPLPKIDTNSTILDKSYKLHDQNKYSTYNLKNEKKNSINSIVNSSSSNTLSSYTSLIDKYDSSMISENEESLSSDFEKPVNSTVANSSLSERSERSSSIHSSKHDSLFDDTPTNPIITQNGKNYTPPTTPMTINSQCFTPTNKNHSFTCDTSLPINELDELKIEDGKENKEIIDSTSSSPSSNVNDFTKIKVYLNNKQDDIVALKIKKTDLISIEYLKKLLSFKIYSDCNLINHYNLVLDKSEINDDKIVQDSEFLDYLKNSKQVNLRLIRLRISVIN</sequence>
<dbReference type="EMBL" id="CANTUO010000001">
    <property type="protein sequence ID" value="CAI5757485.1"/>
    <property type="molecule type" value="Genomic_DNA"/>
</dbReference>
<organism evidence="5 6">
    <name type="scientific">Candida verbasci</name>
    <dbReference type="NCBI Taxonomy" id="1227364"/>
    <lineage>
        <taxon>Eukaryota</taxon>
        <taxon>Fungi</taxon>
        <taxon>Dikarya</taxon>
        <taxon>Ascomycota</taxon>
        <taxon>Saccharomycotina</taxon>
        <taxon>Pichiomycetes</taxon>
        <taxon>Debaryomycetaceae</taxon>
        <taxon>Candida/Lodderomyces clade</taxon>
        <taxon>Candida</taxon>
    </lineage>
</organism>
<dbReference type="GO" id="GO:0030447">
    <property type="term" value="P:filamentous growth"/>
    <property type="evidence" value="ECO:0007669"/>
    <property type="project" value="UniProtKB-ARBA"/>
</dbReference>
<evidence type="ECO:0000256" key="3">
    <source>
        <dbReference type="SAM" id="MobiDB-lite"/>
    </source>
</evidence>
<reference evidence="5" key="1">
    <citation type="submission" date="2022-12" db="EMBL/GenBank/DDBJ databases">
        <authorList>
            <person name="Brejova B."/>
        </authorList>
    </citation>
    <scope>NUCLEOTIDE SEQUENCE</scope>
</reference>
<dbReference type="InterPro" id="IPR036871">
    <property type="entry name" value="PX_dom_sf"/>
</dbReference>
<dbReference type="Gene3D" id="3.30.1520.10">
    <property type="entry name" value="Phox-like domain"/>
    <property type="match status" value="1"/>
</dbReference>
<evidence type="ECO:0000256" key="1">
    <source>
        <dbReference type="ARBA" id="ARBA00022443"/>
    </source>
</evidence>
<dbReference type="AlphaFoldDB" id="A0A9W4TVR1"/>
<protein>
    <recommendedName>
        <fullName evidence="4">SH3 domain-containing protein</fullName>
    </recommendedName>
</protein>
<keyword evidence="1 2" id="KW-0728">SH3 domain</keyword>
<feature type="compositionally biased region" description="Polar residues" evidence="3">
    <location>
        <begin position="358"/>
        <end position="371"/>
    </location>
</feature>
<dbReference type="Gene3D" id="2.30.30.40">
    <property type="entry name" value="SH3 Domains"/>
    <property type="match status" value="1"/>
</dbReference>
<dbReference type="GO" id="GO:0035091">
    <property type="term" value="F:phosphatidylinositol binding"/>
    <property type="evidence" value="ECO:0007669"/>
    <property type="project" value="InterPro"/>
</dbReference>
<dbReference type="SUPFAM" id="SSF50044">
    <property type="entry name" value="SH3-domain"/>
    <property type="match status" value="1"/>
</dbReference>
<keyword evidence="6" id="KW-1185">Reference proteome</keyword>
<dbReference type="PROSITE" id="PS50002">
    <property type="entry name" value="SH3"/>
    <property type="match status" value="1"/>
</dbReference>
<comment type="caution">
    <text evidence="5">The sequence shown here is derived from an EMBL/GenBank/DDBJ whole genome shotgun (WGS) entry which is preliminary data.</text>
</comment>
<feature type="compositionally biased region" description="Polar residues" evidence="3">
    <location>
        <begin position="396"/>
        <end position="412"/>
    </location>
</feature>
<evidence type="ECO:0000313" key="5">
    <source>
        <dbReference type="EMBL" id="CAI5757485.1"/>
    </source>
</evidence>
<feature type="compositionally biased region" description="Basic and acidic residues" evidence="3">
    <location>
        <begin position="376"/>
        <end position="392"/>
    </location>
</feature>
<dbReference type="Proteomes" id="UP001152885">
    <property type="component" value="Unassembled WGS sequence"/>
</dbReference>
<dbReference type="SMART" id="SM00326">
    <property type="entry name" value="SH3"/>
    <property type="match status" value="1"/>
</dbReference>
<dbReference type="SUPFAM" id="SSF64268">
    <property type="entry name" value="PX domain"/>
    <property type="match status" value="1"/>
</dbReference>
<dbReference type="InterPro" id="IPR036028">
    <property type="entry name" value="SH3-like_dom_sf"/>
</dbReference>
<proteinExistence type="predicted"/>
<evidence type="ECO:0000259" key="4">
    <source>
        <dbReference type="PROSITE" id="PS50002"/>
    </source>
</evidence>
<feature type="region of interest" description="Disordered" evidence="3">
    <location>
        <begin position="355"/>
        <end position="412"/>
    </location>
</feature>
<evidence type="ECO:0000256" key="2">
    <source>
        <dbReference type="PROSITE-ProRule" id="PRU00192"/>
    </source>
</evidence>
<evidence type="ECO:0000313" key="6">
    <source>
        <dbReference type="Proteomes" id="UP001152885"/>
    </source>
</evidence>
<name>A0A9W4TVR1_9ASCO</name>
<feature type="domain" description="SH3" evidence="4">
    <location>
        <begin position="42"/>
        <end position="104"/>
    </location>
</feature>
<accession>A0A9W4TVR1</accession>